<proteinExistence type="predicted"/>
<dbReference type="OMA" id="MSNHQEN"/>
<gene>
    <name evidence="3" type="primary">LOC115713792</name>
    <name evidence="2" type="ORF">F8388_012510</name>
</gene>
<dbReference type="EMBL" id="UZAU01000059">
    <property type="status" value="NOT_ANNOTATED_CDS"/>
    <property type="molecule type" value="Genomic_DNA"/>
</dbReference>
<dbReference type="Proteomes" id="UP000525078">
    <property type="component" value="Unassembled WGS sequence"/>
</dbReference>
<dbReference type="PANTHER" id="PTHR34555">
    <property type="entry name" value="INTEGRAL MEMBRANE HEMOLYSIN-III-LIKE PROTEIN"/>
    <property type="match status" value="1"/>
</dbReference>
<evidence type="ECO:0000313" key="4">
    <source>
        <dbReference type="Proteomes" id="UP000525078"/>
    </source>
</evidence>
<reference evidence="2 4" key="2">
    <citation type="journal article" date="2020" name="bioRxiv">
        <title>Sequence and annotation of 42 cannabis genomes reveals extensive copy number variation in cannabinoid synthesis and pathogen resistance genes.</title>
        <authorList>
            <person name="Mckernan K.J."/>
            <person name="Helbert Y."/>
            <person name="Kane L.T."/>
            <person name="Ebling H."/>
            <person name="Zhang L."/>
            <person name="Liu B."/>
            <person name="Eaton Z."/>
            <person name="Mclaughlin S."/>
            <person name="Kingan S."/>
            <person name="Baybayan P."/>
            <person name="Concepcion G."/>
            <person name="Jordan M."/>
            <person name="Riva A."/>
            <person name="Barbazuk W."/>
            <person name="Harkins T."/>
        </authorList>
    </citation>
    <scope>NUCLEOTIDE SEQUENCE [LARGE SCALE GENOMIC DNA]</scope>
    <source>
        <strain evidence="4">cv. Jamaican Lion 4</strain>
        <strain evidence="2">Mother</strain>
        <tissue evidence="2">Leaf</tissue>
    </source>
</reference>
<evidence type="ECO:0000313" key="3">
    <source>
        <dbReference type="EnsemblPlants" id="cds.evm.model.01.2125"/>
    </source>
</evidence>
<accession>A0A803NJU3</accession>
<sequence length="258" mass="28779">MVNSNLENNVWGNSRTALSTYHKQSPIAVKKVALRDLQNDNRRFISYGPESSCITGGTVMDSNSIKVFGTKILTSECPCSPPPRKQSLEGNGLNELEADAGISLDLELGKRRNQNIPEDNAVSVNLKRYLQKQPNLPEQPNKKPDHGASYPPAFAPPSAASVIASPANSEGKSDQERMERFIHLQKVLKQCDESDQRDYIQMLFRLSPLELSRHAVELEKRSMQLSVEEAREIQRMRAMDILGVGTSSNDRSPIFDKS</sequence>
<evidence type="ECO:0000313" key="5">
    <source>
        <dbReference type="Proteomes" id="UP000596661"/>
    </source>
</evidence>
<name>A0A7J6H031_CANSA</name>
<organism evidence="2 4">
    <name type="scientific">Cannabis sativa</name>
    <name type="common">Hemp</name>
    <name type="synonym">Marijuana</name>
    <dbReference type="NCBI Taxonomy" id="3483"/>
    <lineage>
        <taxon>Eukaryota</taxon>
        <taxon>Viridiplantae</taxon>
        <taxon>Streptophyta</taxon>
        <taxon>Embryophyta</taxon>
        <taxon>Tracheophyta</taxon>
        <taxon>Spermatophyta</taxon>
        <taxon>Magnoliopsida</taxon>
        <taxon>eudicotyledons</taxon>
        <taxon>Gunneridae</taxon>
        <taxon>Pentapetalae</taxon>
        <taxon>rosids</taxon>
        <taxon>fabids</taxon>
        <taxon>Rosales</taxon>
        <taxon>Cannabaceae</taxon>
        <taxon>Cannabis</taxon>
    </lineage>
</organism>
<evidence type="ECO:0000256" key="1">
    <source>
        <dbReference type="SAM" id="MobiDB-lite"/>
    </source>
</evidence>
<reference evidence="3 5" key="1">
    <citation type="submission" date="2018-11" db="EMBL/GenBank/DDBJ databases">
        <authorList>
            <person name="Grassa J C."/>
        </authorList>
    </citation>
    <scope>NUCLEOTIDE SEQUENCE [LARGE SCALE GENOMIC DNA]</scope>
</reference>
<feature type="compositionally biased region" description="Low complexity" evidence="1">
    <location>
        <begin position="148"/>
        <end position="169"/>
    </location>
</feature>
<feature type="region of interest" description="Disordered" evidence="1">
    <location>
        <begin position="134"/>
        <end position="175"/>
    </location>
</feature>
<dbReference type="Gramene" id="evm.model.01.2125">
    <property type="protein sequence ID" value="cds.evm.model.01.2125"/>
    <property type="gene ID" value="evm.TU.01.2125"/>
</dbReference>
<keyword evidence="5" id="KW-1185">Reference proteome</keyword>
<reference evidence="3" key="3">
    <citation type="submission" date="2021-03" db="UniProtKB">
        <authorList>
            <consortium name="EnsemblPlants"/>
        </authorList>
    </citation>
    <scope>IDENTIFICATION</scope>
</reference>
<dbReference type="OrthoDB" id="1925139at2759"/>
<protein>
    <submittedName>
        <fullName evidence="2 3">Uncharacterized protein</fullName>
    </submittedName>
</protein>
<dbReference type="EnsemblPlants" id="evm.model.01.2125.1.5bd9b136">
    <property type="protein sequence ID" value="cds.evm.model.01.2125.1.5bd9b136"/>
    <property type="gene ID" value="evm.TU.01.2125"/>
</dbReference>
<dbReference type="EMBL" id="JAATIP010000034">
    <property type="protein sequence ID" value="KAF4388533.1"/>
    <property type="molecule type" value="Genomic_DNA"/>
</dbReference>
<dbReference type="EnsemblPlants" id="evm.model.01.2125">
    <property type="protein sequence ID" value="cds.evm.model.01.2125"/>
    <property type="gene ID" value="evm.TU.01.2125"/>
</dbReference>
<evidence type="ECO:0000313" key="2">
    <source>
        <dbReference type="EMBL" id="KAF4388533.1"/>
    </source>
</evidence>
<dbReference type="PANTHER" id="PTHR34555:SF7">
    <property type="entry name" value="DUF3741 DOMAIN-CONTAINING PROTEIN"/>
    <property type="match status" value="1"/>
</dbReference>
<dbReference type="AlphaFoldDB" id="A0A7J6H031"/>
<dbReference type="Gramene" id="evm.model.01.2125.1.5bd9b136">
    <property type="protein sequence ID" value="cds.evm.model.01.2125.1.5bd9b136"/>
    <property type="gene ID" value="evm.TU.01.2125"/>
</dbReference>
<accession>A0A7J6H031</accession>
<dbReference type="Proteomes" id="UP000596661">
    <property type="component" value="Chromosome 1"/>
</dbReference>
<accession>A0A803NJU2</accession>